<comment type="caution">
    <text evidence="3">The sequence shown here is derived from an EMBL/GenBank/DDBJ whole genome shotgun (WGS) entry which is preliminary data.</text>
</comment>
<dbReference type="RefSeq" id="WP_182559474.1">
    <property type="nucleotide sequence ID" value="NZ_JACGWT010000002.1"/>
</dbReference>
<feature type="region of interest" description="Disordered" evidence="1">
    <location>
        <begin position="96"/>
        <end position="116"/>
    </location>
</feature>
<protein>
    <submittedName>
        <fullName evidence="3">Uncharacterized protein</fullName>
    </submittedName>
</protein>
<feature type="transmembrane region" description="Helical" evidence="2">
    <location>
        <begin position="71"/>
        <end position="95"/>
    </location>
</feature>
<keyword evidence="2" id="KW-0472">Membrane</keyword>
<evidence type="ECO:0000256" key="2">
    <source>
        <dbReference type="SAM" id="Phobius"/>
    </source>
</evidence>
<proteinExistence type="predicted"/>
<gene>
    <name evidence="3" type="ORF">FHX74_001539</name>
</gene>
<evidence type="ECO:0000313" key="3">
    <source>
        <dbReference type="EMBL" id="MBA8793934.1"/>
    </source>
</evidence>
<feature type="transmembrane region" description="Helical" evidence="2">
    <location>
        <begin position="33"/>
        <end position="51"/>
    </location>
</feature>
<dbReference type="EMBL" id="JACGWT010000002">
    <property type="protein sequence ID" value="MBA8793934.1"/>
    <property type="molecule type" value="Genomic_DNA"/>
</dbReference>
<evidence type="ECO:0000256" key="1">
    <source>
        <dbReference type="SAM" id="MobiDB-lite"/>
    </source>
</evidence>
<keyword evidence="2" id="KW-0812">Transmembrane</keyword>
<keyword evidence="4" id="KW-1185">Reference proteome</keyword>
<evidence type="ECO:0000313" key="4">
    <source>
        <dbReference type="Proteomes" id="UP000523079"/>
    </source>
</evidence>
<organism evidence="3 4">
    <name type="scientific">Microlunatus kandeliicorticis</name>
    <dbReference type="NCBI Taxonomy" id="1759536"/>
    <lineage>
        <taxon>Bacteria</taxon>
        <taxon>Bacillati</taxon>
        <taxon>Actinomycetota</taxon>
        <taxon>Actinomycetes</taxon>
        <taxon>Propionibacteriales</taxon>
        <taxon>Propionibacteriaceae</taxon>
        <taxon>Microlunatus</taxon>
    </lineage>
</organism>
<feature type="compositionally biased region" description="Gly residues" evidence="1">
    <location>
        <begin position="104"/>
        <end position="116"/>
    </location>
</feature>
<accession>A0A7W3P5F5</accession>
<reference evidence="3 4" key="1">
    <citation type="submission" date="2020-07" db="EMBL/GenBank/DDBJ databases">
        <title>Sequencing the genomes of 1000 actinobacteria strains.</title>
        <authorList>
            <person name="Klenk H.-P."/>
        </authorList>
    </citation>
    <scope>NUCLEOTIDE SEQUENCE [LARGE SCALE GENOMIC DNA]</scope>
    <source>
        <strain evidence="3 4">DSM 100723</strain>
    </source>
</reference>
<dbReference type="AlphaFoldDB" id="A0A7W3P5F5"/>
<feature type="transmembrane region" description="Helical" evidence="2">
    <location>
        <begin position="6"/>
        <end position="26"/>
    </location>
</feature>
<sequence length="116" mass="11646">MLSSLLTALVALAGPVVVLVLVITRAHGRARSLGITGAVLLLVSGLVQVTVSRLLPFITQQLNLPISTYGLLLVPGSLLSVAGVILLGAAIAAAFPRRGPSQGYPGGPGGPAGFTR</sequence>
<keyword evidence="2" id="KW-1133">Transmembrane helix</keyword>
<dbReference type="Proteomes" id="UP000523079">
    <property type="component" value="Unassembled WGS sequence"/>
</dbReference>
<name>A0A7W3P5F5_9ACTN</name>